<reference evidence="1" key="1">
    <citation type="submission" date="2023-05" db="EMBL/GenBank/DDBJ databases">
        <authorList>
            <person name="Stuckert A."/>
        </authorList>
    </citation>
    <scope>NUCLEOTIDE SEQUENCE</scope>
</reference>
<keyword evidence="2" id="KW-1185">Reference proteome</keyword>
<dbReference type="EMBL" id="CATNWA010003827">
    <property type="protein sequence ID" value="CAI9546402.1"/>
    <property type="molecule type" value="Genomic_DNA"/>
</dbReference>
<proteinExistence type="predicted"/>
<evidence type="ECO:0000313" key="1">
    <source>
        <dbReference type="EMBL" id="CAI9546402.1"/>
    </source>
</evidence>
<evidence type="ECO:0000313" key="2">
    <source>
        <dbReference type="Proteomes" id="UP001162483"/>
    </source>
</evidence>
<accession>A0ABN9BFK7</accession>
<name>A0ABN9BFK7_9NEOB</name>
<gene>
    <name evidence="1" type="ORF">SPARVUS_LOCUS2826378</name>
</gene>
<protein>
    <submittedName>
        <fullName evidence="1">Uncharacterized protein</fullName>
    </submittedName>
</protein>
<organism evidence="1 2">
    <name type="scientific">Staurois parvus</name>
    <dbReference type="NCBI Taxonomy" id="386267"/>
    <lineage>
        <taxon>Eukaryota</taxon>
        <taxon>Metazoa</taxon>
        <taxon>Chordata</taxon>
        <taxon>Craniata</taxon>
        <taxon>Vertebrata</taxon>
        <taxon>Euteleostomi</taxon>
        <taxon>Amphibia</taxon>
        <taxon>Batrachia</taxon>
        <taxon>Anura</taxon>
        <taxon>Neobatrachia</taxon>
        <taxon>Ranoidea</taxon>
        <taxon>Ranidae</taxon>
        <taxon>Staurois</taxon>
    </lineage>
</organism>
<dbReference type="Proteomes" id="UP001162483">
    <property type="component" value="Unassembled WGS sequence"/>
</dbReference>
<sequence length="45" mass="5438">MFFREVHSLLPSEISHGEKPYFCLEMREMFFTEVQSLYTSAISYR</sequence>
<comment type="caution">
    <text evidence="1">The sequence shown here is derived from an EMBL/GenBank/DDBJ whole genome shotgun (WGS) entry which is preliminary data.</text>
</comment>